<evidence type="ECO:0000256" key="11">
    <source>
        <dbReference type="PROSITE-ProRule" id="PRU00169"/>
    </source>
</evidence>
<evidence type="ECO:0000256" key="8">
    <source>
        <dbReference type="ARBA" id="ARBA00022840"/>
    </source>
</evidence>
<evidence type="ECO:0000256" key="3">
    <source>
        <dbReference type="ARBA" id="ARBA00018672"/>
    </source>
</evidence>
<evidence type="ECO:0000256" key="14">
    <source>
        <dbReference type="SAM" id="SignalP"/>
    </source>
</evidence>
<dbReference type="Gene3D" id="3.30.565.10">
    <property type="entry name" value="Histidine kinase-like ATPase, C-terminal domain"/>
    <property type="match status" value="1"/>
</dbReference>
<keyword evidence="13" id="KW-0472">Membrane</keyword>
<reference evidence="18" key="1">
    <citation type="submission" date="2016-10" db="EMBL/GenBank/DDBJ databases">
        <authorList>
            <person name="Varghese N."/>
            <person name="Submissions S."/>
        </authorList>
    </citation>
    <scope>NUCLEOTIDE SEQUENCE [LARGE SCALE GENOMIC DNA]</scope>
    <source>
        <strain evidence="18">NLAE-zl-G277</strain>
    </source>
</reference>
<comment type="function">
    <text evidence="10">May play the central regulatory role in sporulation. It may be an element of the effector pathway responsible for the activation of sporulation genes in response to nutritional stress. Spo0A may act in concert with spo0H (a sigma factor) to control the expression of some genes that are critical to the sporulation process.</text>
</comment>
<feature type="domain" description="Histidine kinase" evidence="15">
    <location>
        <begin position="369"/>
        <end position="594"/>
    </location>
</feature>
<evidence type="ECO:0000256" key="5">
    <source>
        <dbReference type="ARBA" id="ARBA00022679"/>
    </source>
</evidence>
<dbReference type="EC" id="2.7.13.3" evidence="2"/>
<dbReference type="InterPro" id="IPR036097">
    <property type="entry name" value="HisK_dim/P_sf"/>
</dbReference>
<evidence type="ECO:0000256" key="2">
    <source>
        <dbReference type="ARBA" id="ARBA00012438"/>
    </source>
</evidence>
<dbReference type="GO" id="GO:0005524">
    <property type="term" value="F:ATP binding"/>
    <property type="evidence" value="ECO:0007669"/>
    <property type="project" value="UniProtKB-KW"/>
</dbReference>
<organism evidence="17 18">
    <name type="scientific">Enterocloster lavalensis</name>
    <dbReference type="NCBI Taxonomy" id="460384"/>
    <lineage>
        <taxon>Bacteria</taxon>
        <taxon>Bacillati</taxon>
        <taxon>Bacillota</taxon>
        <taxon>Clostridia</taxon>
        <taxon>Lachnospirales</taxon>
        <taxon>Lachnospiraceae</taxon>
        <taxon>Enterocloster</taxon>
    </lineage>
</organism>
<dbReference type="CDD" id="cd00156">
    <property type="entry name" value="REC"/>
    <property type="match status" value="1"/>
</dbReference>
<feature type="domain" description="Response regulatory" evidence="16">
    <location>
        <begin position="619"/>
        <end position="735"/>
    </location>
</feature>
<dbReference type="InterPro" id="IPR003594">
    <property type="entry name" value="HATPase_dom"/>
</dbReference>
<feature type="region of interest" description="Disordered" evidence="12">
    <location>
        <begin position="598"/>
        <end position="618"/>
    </location>
</feature>
<keyword evidence="7 17" id="KW-0418">Kinase</keyword>
<protein>
    <recommendedName>
        <fullName evidence="3">Stage 0 sporulation protein A homolog</fullName>
        <ecNumber evidence="2">2.7.13.3</ecNumber>
    </recommendedName>
</protein>
<evidence type="ECO:0000256" key="7">
    <source>
        <dbReference type="ARBA" id="ARBA00022777"/>
    </source>
</evidence>
<dbReference type="AlphaFoldDB" id="A0A1I0AS27"/>
<dbReference type="RefSeq" id="WP_092360422.1">
    <property type="nucleotide sequence ID" value="NZ_CABJCG010000017.1"/>
</dbReference>
<keyword evidence="6" id="KW-0547">Nucleotide-binding</keyword>
<feature type="compositionally biased region" description="Basic and acidic residues" evidence="12">
    <location>
        <begin position="601"/>
        <end position="610"/>
    </location>
</feature>
<dbReference type="InterPro" id="IPR001789">
    <property type="entry name" value="Sig_transdc_resp-reg_receiver"/>
</dbReference>
<dbReference type="PRINTS" id="PR00344">
    <property type="entry name" value="BCTRLSENSOR"/>
</dbReference>
<dbReference type="InterPro" id="IPR011006">
    <property type="entry name" value="CheY-like_superfamily"/>
</dbReference>
<dbReference type="PANTHER" id="PTHR43065">
    <property type="entry name" value="SENSOR HISTIDINE KINASE"/>
    <property type="match status" value="1"/>
</dbReference>
<dbReference type="PROSITE" id="PS50110">
    <property type="entry name" value="RESPONSE_REGULATORY"/>
    <property type="match status" value="1"/>
</dbReference>
<dbReference type="SMART" id="SM00448">
    <property type="entry name" value="REC"/>
    <property type="match status" value="1"/>
</dbReference>
<evidence type="ECO:0000256" key="12">
    <source>
        <dbReference type="SAM" id="MobiDB-lite"/>
    </source>
</evidence>
<evidence type="ECO:0000256" key="13">
    <source>
        <dbReference type="SAM" id="Phobius"/>
    </source>
</evidence>
<dbReference type="EMBL" id="FOIM01000001">
    <property type="protein sequence ID" value="SES96713.1"/>
    <property type="molecule type" value="Genomic_DNA"/>
</dbReference>
<gene>
    <name evidence="17" type="ORF">SAMN05216313_101160</name>
</gene>
<dbReference type="Pfam" id="PF00512">
    <property type="entry name" value="HisKA"/>
    <property type="match status" value="1"/>
</dbReference>
<sequence length="736" mass="81410">MERKKSLKGRAALAAALIALAAMAGVLGHCISRYSALLISQQQEQMLRIVRSVGGTVRTYIKTEKELLAWEAGRSYGSGEELAGAMEEFLAMKPQARRNMLLLNANGDVLLNVKSREPGVNYQADRFDFALPGTGEVLAPGAYIPQEGSCLIPVVTPVSVNGYEGPLYLAELVDFADLDRVIDSAALKPDIRGYFVIKDQNGIILSHESREQVGLQAVSGRLEHYPGLDISGMKQLVERQLSGQEGTFVYDSYWFSDDEEPQKARKFSAFSPLAMDDGFWVIALTMDYDDFIGPYNQLLAESMGILAAIFICLGIGAWGLIRTSQRQRELLRQTQYLKELGSAVTELNQTREQAKHSERLQMVGIMTSGLSHEFNNILAPILGYSELLMGDLPKDCLSHSDAAEIYDAALRAKELVAQISSLSQKSADQAQYRLFDFEEELRKWIKSVILIKPEKITLNTRIHTEGAWVYGNPTQLYEVLLNLCVNAFYEMPAEGSLTLTATVAEAQELPEGLSPLSLGGRFVLVRVQDTGGGISPEIIDNIFTPFFTTKRHGEGTGLGLAITQKILDEHQGDICVESRLGEGSSFYYCIPFRNAGEEEEPVRAREEEPQQGRGEGAGRLLVVDDDESTLRMIRRVLGKNGFKADYYADPREALAALESGLAEYDVLISDYQMDEMNGVELATQARFLNKNLKILILSGLIKSEIVDACQRGRIDGYLLKPAHGDQLLKFIKNGCI</sequence>
<evidence type="ECO:0000256" key="6">
    <source>
        <dbReference type="ARBA" id="ARBA00022741"/>
    </source>
</evidence>
<evidence type="ECO:0000256" key="4">
    <source>
        <dbReference type="ARBA" id="ARBA00022553"/>
    </source>
</evidence>
<feature type="transmembrane region" description="Helical" evidence="13">
    <location>
        <begin position="303"/>
        <end position="321"/>
    </location>
</feature>
<dbReference type="GO" id="GO:0000155">
    <property type="term" value="F:phosphorelay sensor kinase activity"/>
    <property type="evidence" value="ECO:0007669"/>
    <property type="project" value="InterPro"/>
</dbReference>
<keyword evidence="4 11" id="KW-0597">Phosphoprotein</keyword>
<keyword evidence="13" id="KW-1133">Transmembrane helix</keyword>
<dbReference type="SUPFAM" id="SSF47384">
    <property type="entry name" value="Homodimeric domain of signal transducing histidine kinase"/>
    <property type="match status" value="1"/>
</dbReference>
<feature type="modified residue" description="4-aspartylphosphate" evidence="11">
    <location>
        <position position="670"/>
    </location>
</feature>
<evidence type="ECO:0000256" key="10">
    <source>
        <dbReference type="ARBA" id="ARBA00024867"/>
    </source>
</evidence>
<dbReference type="SMART" id="SM00388">
    <property type="entry name" value="HisKA"/>
    <property type="match status" value="1"/>
</dbReference>
<dbReference type="SUPFAM" id="SSF55874">
    <property type="entry name" value="ATPase domain of HSP90 chaperone/DNA topoisomerase II/histidine kinase"/>
    <property type="match status" value="1"/>
</dbReference>
<dbReference type="GeneID" id="93277987"/>
<dbReference type="InterPro" id="IPR003661">
    <property type="entry name" value="HisK_dim/P_dom"/>
</dbReference>
<dbReference type="Gene3D" id="1.10.287.130">
    <property type="match status" value="1"/>
</dbReference>
<dbReference type="InterPro" id="IPR036890">
    <property type="entry name" value="HATPase_C_sf"/>
</dbReference>
<dbReference type="InterPro" id="IPR005467">
    <property type="entry name" value="His_kinase_dom"/>
</dbReference>
<evidence type="ECO:0000256" key="1">
    <source>
        <dbReference type="ARBA" id="ARBA00000085"/>
    </source>
</evidence>
<evidence type="ECO:0000259" key="15">
    <source>
        <dbReference type="PROSITE" id="PS50109"/>
    </source>
</evidence>
<keyword evidence="13" id="KW-0812">Transmembrane</keyword>
<keyword evidence="5" id="KW-0808">Transferase</keyword>
<dbReference type="CDD" id="cd00082">
    <property type="entry name" value="HisKA"/>
    <property type="match status" value="1"/>
</dbReference>
<proteinExistence type="predicted"/>
<keyword evidence="9" id="KW-0902">Two-component regulatory system</keyword>
<dbReference type="STRING" id="460384.SAMN05216313_101160"/>
<dbReference type="Gene3D" id="3.40.50.2300">
    <property type="match status" value="1"/>
</dbReference>
<dbReference type="PROSITE" id="PS50109">
    <property type="entry name" value="HIS_KIN"/>
    <property type="match status" value="1"/>
</dbReference>
<feature type="signal peptide" evidence="14">
    <location>
        <begin position="1"/>
        <end position="24"/>
    </location>
</feature>
<comment type="catalytic activity">
    <reaction evidence="1">
        <text>ATP + protein L-histidine = ADP + protein N-phospho-L-histidine.</text>
        <dbReference type="EC" id="2.7.13.3"/>
    </reaction>
</comment>
<keyword evidence="14" id="KW-0732">Signal</keyword>
<dbReference type="Gene3D" id="3.30.450.20">
    <property type="entry name" value="PAS domain"/>
    <property type="match status" value="1"/>
</dbReference>
<dbReference type="Pfam" id="PF02518">
    <property type="entry name" value="HATPase_c"/>
    <property type="match status" value="1"/>
</dbReference>
<evidence type="ECO:0000256" key="9">
    <source>
        <dbReference type="ARBA" id="ARBA00023012"/>
    </source>
</evidence>
<dbReference type="PANTHER" id="PTHR43065:SF46">
    <property type="entry name" value="C4-DICARBOXYLATE TRANSPORT SENSOR PROTEIN DCTB"/>
    <property type="match status" value="1"/>
</dbReference>
<evidence type="ECO:0000313" key="18">
    <source>
        <dbReference type="Proteomes" id="UP000198508"/>
    </source>
</evidence>
<dbReference type="SUPFAM" id="SSF52172">
    <property type="entry name" value="CheY-like"/>
    <property type="match status" value="1"/>
</dbReference>
<accession>A0A1I0AS27</accession>
<dbReference type="SMART" id="SM00387">
    <property type="entry name" value="HATPase_c"/>
    <property type="match status" value="1"/>
</dbReference>
<dbReference type="Pfam" id="PF00072">
    <property type="entry name" value="Response_reg"/>
    <property type="match status" value="1"/>
</dbReference>
<keyword evidence="18" id="KW-1185">Reference proteome</keyword>
<dbReference type="InterPro" id="IPR004358">
    <property type="entry name" value="Sig_transdc_His_kin-like_C"/>
</dbReference>
<keyword evidence="8" id="KW-0067">ATP-binding</keyword>
<dbReference type="Proteomes" id="UP000198508">
    <property type="component" value="Unassembled WGS sequence"/>
</dbReference>
<feature type="chain" id="PRO_5044372463" description="Stage 0 sporulation protein A homolog" evidence="14">
    <location>
        <begin position="25"/>
        <end position="736"/>
    </location>
</feature>
<name>A0A1I0AS27_9FIRM</name>
<evidence type="ECO:0000313" key="17">
    <source>
        <dbReference type="EMBL" id="SES96713.1"/>
    </source>
</evidence>
<evidence type="ECO:0000259" key="16">
    <source>
        <dbReference type="PROSITE" id="PS50110"/>
    </source>
</evidence>